<evidence type="ECO:0008006" key="3">
    <source>
        <dbReference type="Google" id="ProtNLM"/>
    </source>
</evidence>
<reference evidence="1 2" key="1">
    <citation type="submission" date="2021-01" db="EMBL/GenBank/DDBJ databases">
        <title>Whole genome shotgun sequence of Plantactinospora endophytica NBRC 110450.</title>
        <authorList>
            <person name="Komaki H."/>
            <person name="Tamura T."/>
        </authorList>
    </citation>
    <scope>NUCLEOTIDE SEQUENCE [LARGE SCALE GENOMIC DNA]</scope>
    <source>
        <strain evidence="1 2">NBRC 110450</strain>
    </source>
</reference>
<dbReference type="EMBL" id="BONW01000051">
    <property type="protein sequence ID" value="GIG93093.1"/>
    <property type="molecule type" value="Genomic_DNA"/>
</dbReference>
<evidence type="ECO:0000313" key="1">
    <source>
        <dbReference type="EMBL" id="GIG93093.1"/>
    </source>
</evidence>
<accession>A0ABQ4EEE5</accession>
<dbReference type="RefSeq" id="WP_203871395.1">
    <property type="nucleotide sequence ID" value="NZ_BONW01000051.1"/>
</dbReference>
<sequence length="114" mass="12995">MSERKITASTARLIWPWHEVRDRCCGLAVTRRGSAAAAEEVEVRSAAPWLKPVMILEEKWPILVRHERAGEWLRVWVDLGRAARTIDAYARGLAEFLEVCEGPGLIRFGRRGRT</sequence>
<name>A0ABQ4EEE5_9ACTN</name>
<proteinExistence type="predicted"/>
<comment type="caution">
    <text evidence="1">The sequence shown here is derived from an EMBL/GenBank/DDBJ whole genome shotgun (WGS) entry which is preliminary data.</text>
</comment>
<gene>
    <name evidence="1" type="ORF">Pen02_80290</name>
</gene>
<organism evidence="1 2">
    <name type="scientific">Plantactinospora endophytica</name>
    <dbReference type="NCBI Taxonomy" id="673535"/>
    <lineage>
        <taxon>Bacteria</taxon>
        <taxon>Bacillati</taxon>
        <taxon>Actinomycetota</taxon>
        <taxon>Actinomycetes</taxon>
        <taxon>Micromonosporales</taxon>
        <taxon>Micromonosporaceae</taxon>
        <taxon>Plantactinospora</taxon>
    </lineage>
</organism>
<keyword evidence="2" id="KW-1185">Reference proteome</keyword>
<dbReference type="Proteomes" id="UP000646749">
    <property type="component" value="Unassembled WGS sequence"/>
</dbReference>
<evidence type="ECO:0000313" key="2">
    <source>
        <dbReference type="Proteomes" id="UP000646749"/>
    </source>
</evidence>
<protein>
    <recommendedName>
        <fullName evidence="3">Integrase</fullName>
    </recommendedName>
</protein>